<proteinExistence type="predicted"/>
<keyword evidence="3" id="KW-1185">Reference proteome</keyword>
<dbReference type="InterPro" id="IPR009081">
    <property type="entry name" value="PP-bd_ACP"/>
</dbReference>
<dbReference type="Gene3D" id="1.10.1200.10">
    <property type="entry name" value="ACP-like"/>
    <property type="match status" value="1"/>
</dbReference>
<protein>
    <submittedName>
        <fullName evidence="2">Acyl carrier protein</fullName>
    </submittedName>
</protein>
<organism evidence="2 3">
    <name type="scientific">Undibacterium arcticum</name>
    <dbReference type="NCBI Taxonomy" id="1762892"/>
    <lineage>
        <taxon>Bacteria</taxon>
        <taxon>Pseudomonadati</taxon>
        <taxon>Pseudomonadota</taxon>
        <taxon>Betaproteobacteria</taxon>
        <taxon>Burkholderiales</taxon>
        <taxon>Oxalobacteraceae</taxon>
        <taxon>Undibacterium</taxon>
    </lineage>
</organism>
<dbReference type="PROSITE" id="PS50075">
    <property type="entry name" value="CARRIER"/>
    <property type="match status" value="1"/>
</dbReference>
<dbReference type="Proteomes" id="UP001595530">
    <property type="component" value="Unassembled WGS sequence"/>
</dbReference>
<comment type="caution">
    <text evidence="2">The sequence shown here is derived from an EMBL/GenBank/DDBJ whole genome shotgun (WGS) entry which is preliminary data.</text>
</comment>
<name>A0ABV7F3H0_9BURK</name>
<accession>A0ABV7F3H0</accession>
<feature type="domain" description="Carrier" evidence="1">
    <location>
        <begin position="5"/>
        <end position="79"/>
    </location>
</feature>
<evidence type="ECO:0000313" key="3">
    <source>
        <dbReference type="Proteomes" id="UP001595530"/>
    </source>
</evidence>
<reference evidence="3" key="1">
    <citation type="journal article" date="2019" name="Int. J. Syst. Evol. Microbiol.">
        <title>The Global Catalogue of Microorganisms (GCM) 10K type strain sequencing project: providing services to taxonomists for standard genome sequencing and annotation.</title>
        <authorList>
            <consortium name="The Broad Institute Genomics Platform"/>
            <consortium name="The Broad Institute Genome Sequencing Center for Infectious Disease"/>
            <person name="Wu L."/>
            <person name="Ma J."/>
        </authorList>
    </citation>
    <scope>NUCLEOTIDE SEQUENCE [LARGE SCALE GENOMIC DNA]</scope>
    <source>
        <strain evidence="3">KCTC 42986</strain>
    </source>
</reference>
<dbReference type="RefSeq" id="WP_390331619.1">
    <property type="nucleotide sequence ID" value="NZ_JBHRTP010000036.1"/>
</dbReference>
<dbReference type="EMBL" id="JBHRTP010000036">
    <property type="protein sequence ID" value="MFC3108719.1"/>
    <property type="molecule type" value="Genomic_DNA"/>
</dbReference>
<dbReference type="Pfam" id="PF00550">
    <property type="entry name" value="PP-binding"/>
    <property type="match status" value="1"/>
</dbReference>
<evidence type="ECO:0000313" key="2">
    <source>
        <dbReference type="EMBL" id="MFC3108719.1"/>
    </source>
</evidence>
<evidence type="ECO:0000259" key="1">
    <source>
        <dbReference type="PROSITE" id="PS50075"/>
    </source>
</evidence>
<dbReference type="InterPro" id="IPR036736">
    <property type="entry name" value="ACP-like_sf"/>
</dbReference>
<dbReference type="SUPFAM" id="SSF47336">
    <property type="entry name" value="ACP-like"/>
    <property type="match status" value="1"/>
</dbReference>
<sequence length="83" mass="9012">MMNAVDVAIKIKYILHERFGIDTSAMDDSTKLSDLGIDSLHLAEIMLDIETELDITIEDLPLLPETTLGDLAAIVSNGLLKSA</sequence>
<gene>
    <name evidence="2" type="ORF">ACFOFO_12225</name>
</gene>